<feature type="binding site" evidence="6">
    <location>
        <position position="362"/>
    </location>
    <ligand>
        <name>Mg(2+)</name>
        <dbReference type="ChEBI" id="CHEBI:18420"/>
        <label>1</label>
    </ligand>
</feature>
<feature type="binding site" evidence="6">
    <location>
        <position position="263"/>
    </location>
    <ligand>
        <name>Mg(2+)</name>
        <dbReference type="ChEBI" id="CHEBI:18420"/>
        <label>1</label>
    </ligand>
</feature>
<evidence type="ECO:0000256" key="9">
    <source>
        <dbReference type="SAM" id="MobiDB-lite"/>
    </source>
</evidence>
<dbReference type="EMBL" id="CAJVPJ010000279">
    <property type="protein sequence ID" value="CAG8505526.1"/>
    <property type="molecule type" value="Genomic_DNA"/>
</dbReference>
<dbReference type="GO" id="GO:0008311">
    <property type="term" value="F:double-stranded DNA 3'-5' DNA exonuclease activity"/>
    <property type="evidence" value="ECO:0007669"/>
    <property type="project" value="TreeGrafter"/>
</dbReference>
<evidence type="ECO:0000259" key="10">
    <source>
        <dbReference type="Pfam" id="PF03372"/>
    </source>
</evidence>
<keyword evidence="3" id="KW-0378">Hydrolase</keyword>
<evidence type="ECO:0000313" key="12">
    <source>
        <dbReference type="Proteomes" id="UP000789572"/>
    </source>
</evidence>
<keyword evidence="2 6" id="KW-0479">Metal-binding</keyword>
<feature type="binding site" evidence="6">
    <location>
        <position position="148"/>
    </location>
    <ligand>
        <name>Mg(2+)</name>
        <dbReference type="ChEBI" id="CHEBI:18420"/>
        <label>1</label>
    </ligand>
</feature>
<evidence type="ECO:0000256" key="3">
    <source>
        <dbReference type="ARBA" id="ARBA00022801"/>
    </source>
</evidence>
<dbReference type="AlphaFoldDB" id="A0A9N9F285"/>
<dbReference type="CDD" id="cd09087">
    <property type="entry name" value="Ape1-like_AP-endo"/>
    <property type="match status" value="1"/>
</dbReference>
<feature type="compositionally biased region" description="Polar residues" evidence="9">
    <location>
        <begin position="44"/>
        <end position="65"/>
    </location>
</feature>
<reference evidence="11" key="1">
    <citation type="submission" date="2021-06" db="EMBL/GenBank/DDBJ databases">
        <authorList>
            <person name="Kallberg Y."/>
            <person name="Tangrot J."/>
            <person name="Rosling A."/>
        </authorList>
    </citation>
    <scope>NUCLEOTIDE SEQUENCE</scope>
    <source>
        <strain evidence="11">IA702</strain>
    </source>
</reference>
<evidence type="ECO:0000256" key="7">
    <source>
        <dbReference type="PIRSR" id="PIRSR604808-3"/>
    </source>
</evidence>
<dbReference type="SUPFAM" id="SSF56219">
    <property type="entry name" value="DNase I-like"/>
    <property type="match status" value="1"/>
</dbReference>
<dbReference type="PANTHER" id="PTHR22748:SF6">
    <property type="entry name" value="DNA-(APURINIC OR APYRIMIDINIC SITE) ENDONUCLEASE"/>
    <property type="match status" value="1"/>
</dbReference>
<comment type="cofactor">
    <cofactor evidence="6 8">
        <name>Mg(2+)</name>
        <dbReference type="ChEBI" id="CHEBI:18420"/>
    </cofactor>
    <cofactor evidence="6 8">
        <name>Mn(2+)</name>
        <dbReference type="ChEBI" id="CHEBI:29035"/>
    </cofactor>
    <text evidence="6 8">Probably binds two magnesium or manganese ions per subunit.</text>
</comment>
<dbReference type="NCBIfam" id="TIGR00195">
    <property type="entry name" value="exoDNase_III"/>
    <property type="match status" value="1"/>
</dbReference>
<gene>
    <name evidence="11" type="ORF">POCULU_LOCUS2797</name>
</gene>
<dbReference type="InterPro" id="IPR020847">
    <property type="entry name" value="AP_endonuclease_F1_BS"/>
</dbReference>
<sequence length="372" mass="41866">MPVKRKTLSTAASKLNSGAKIVHDVFEPPVDTEKESRPTKKTKSSAAGTQKSNTNVIKQKSTGNKVETEDNEKDYGIDMKAEAENNASTNNNFGPTNTCMPATLSFQKKQEDTIKFASWNVSGLTAAMKKGFETYMDAEDADILCLQETKVKGPLEISSITDRYPHRWWAIGDKKGHGGVAVFSKLEPISVTFGVATHSDVEYTKSRVITLEFSDFYYVACYIPNSGTKLKNLAARMEWDIAMDKYLRQLDEKKPLIWAGDLNVAHTTIDLARPSTNSKTAGFTAEERADFEKFLNGGAQKFVDTWRHFHQETKGVYTYYSYRYNCRTKGIGWRLDYHVVSERLLDRIILSEIRSECYGASDHVPIVMILKA</sequence>
<dbReference type="NCBIfam" id="TIGR00633">
    <property type="entry name" value="xth"/>
    <property type="match status" value="1"/>
</dbReference>
<keyword evidence="6" id="KW-0464">Manganese</keyword>
<feature type="active site" evidence="5">
    <location>
        <position position="222"/>
    </location>
</feature>
<proteinExistence type="inferred from homology"/>
<feature type="binding site" evidence="6">
    <location>
        <position position="261"/>
    </location>
    <ligand>
        <name>Mg(2+)</name>
        <dbReference type="ChEBI" id="CHEBI:18420"/>
        <label>1</label>
    </ligand>
</feature>
<feature type="site" description="Interaction with DNA substrate" evidence="7">
    <location>
        <position position="363"/>
    </location>
</feature>
<evidence type="ECO:0000256" key="6">
    <source>
        <dbReference type="PIRSR" id="PIRSR604808-2"/>
    </source>
</evidence>
<dbReference type="GO" id="GO:0003906">
    <property type="term" value="F:DNA-(apurinic or apyrimidinic site) endonuclease activity"/>
    <property type="evidence" value="ECO:0007669"/>
    <property type="project" value="TreeGrafter"/>
</dbReference>
<evidence type="ECO:0000256" key="5">
    <source>
        <dbReference type="PIRSR" id="PIRSR604808-1"/>
    </source>
</evidence>
<dbReference type="OrthoDB" id="498125at2759"/>
<dbReference type="EC" id="3.1.-.-" evidence="8"/>
<feature type="region of interest" description="Disordered" evidence="9">
    <location>
        <begin position="1"/>
        <end position="71"/>
    </location>
</feature>
<dbReference type="Gene3D" id="3.60.10.10">
    <property type="entry name" value="Endonuclease/exonuclease/phosphatase"/>
    <property type="match status" value="1"/>
</dbReference>
<dbReference type="PROSITE" id="PS00726">
    <property type="entry name" value="AP_NUCLEASE_F1_1"/>
    <property type="match status" value="1"/>
</dbReference>
<feature type="compositionally biased region" description="Basic and acidic residues" evidence="9">
    <location>
        <begin position="21"/>
        <end position="38"/>
    </location>
</feature>
<protein>
    <recommendedName>
        <fullName evidence="8">DNA-(apurinic or apyrimidinic site) endonuclease</fullName>
        <ecNumber evidence="8">3.1.-.-</ecNumber>
    </recommendedName>
</protein>
<comment type="caution">
    <text evidence="11">The sequence shown here is derived from an EMBL/GenBank/DDBJ whole genome shotgun (WGS) entry which is preliminary data.</text>
</comment>
<feature type="binding site" evidence="6">
    <location>
        <position position="363"/>
    </location>
    <ligand>
        <name>Mg(2+)</name>
        <dbReference type="ChEBI" id="CHEBI:18420"/>
        <label>1</label>
    </ligand>
</feature>
<dbReference type="Proteomes" id="UP000789572">
    <property type="component" value="Unassembled WGS sequence"/>
</dbReference>
<keyword evidence="8" id="KW-0227">DNA damage</keyword>
<dbReference type="GO" id="GO:0006284">
    <property type="term" value="P:base-excision repair"/>
    <property type="evidence" value="ECO:0007669"/>
    <property type="project" value="TreeGrafter"/>
</dbReference>
<name>A0A9N9F285_9GLOM</name>
<feature type="domain" description="Endonuclease/exonuclease/phosphatase" evidence="10">
    <location>
        <begin position="117"/>
        <end position="363"/>
    </location>
</feature>
<evidence type="ECO:0000256" key="1">
    <source>
        <dbReference type="ARBA" id="ARBA00007092"/>
    </source>
</evidence>
<evidence type="ECO:0000256" key="8">
    <source>
        <dbReference type="RuleBase" id="RU362131"/>
    </source>
</evidence>
<feature type="site" description="Important for catalytic activity" evidence="7">
    <location>
        <position position="336"/>
    </location>
</feature>
<feature type="binding site" evidence="6">
    <location>
        <position position="120"/>
    </location>
    <ligand>
        <name>Mg(2+)</name>
        <dbReference type="ChEBI" id="CHEBI:18420"/>
        <label>1</label>
    </ligand>
</feature>
<dbReference type="InterPro" id="IPR004808">
    <property type="entry name" value="AP_endonuc_1"/>
</dbReference>
<dbReference type="Pfam" id="PF03372">
    <property type="entry name" value="Exo_endo_phos"/>
    <property type="match status" value="1"/>
</dbReference>
<dbReference type="GO" id="GO:0008081">
    <property type="term" value="F:phosphoric diester hydrolase activity"/>
    <property type="evidence" value="ECO:0007669"/>
    <property type="project" value="TreeGrafter"/>
</dbReference>
<feature type="active site" description="Proton acceptor" evidence="5">
    <location>
        <position position="363"/>
    </location>
</feature>
<keyword evidence="8" id="KW-0234">DNA repair</keyword>
<evidence type="ECO:0000256" key="2">
    <source>
        <dbReference type="ARBA" id="ARBA00022723"/>
    </source>
</evidence>
<dbReference type="InterPro" id="IPR036691">
    <property type="entry name" value="Endo/exonu/phosph_ase_sf"/>
</dbReference>
<dbReference type="GO" id="GO:0046872">
    <property type="term" value="F:metal ion binding"/>
    <property type="evidence" value="ECO:0007669"/>
    <property type="project" value="UniProtKB-KW"/>
</dbReference>
<dbReference type="GO" id="GO:0003677">
    <property type="term" value="F:DNA binding"/>
    <property type="evidence" value="ECO:0007669"/>
    <property type="project" value="InterPro"/>
</dbReference>
<comment type="similarity">
    <text evidence="1 8">Belongs to the DNA repair enzymes AP/ExoA family.</text>
</comment>
<feature type="site" description="Transition state stabilizer" evidence="7">
    <location>
        <position position="263"/>
    </location>
</feature>
<evidence type="ECO:0000256" key="4">
    <source>
        <dbReference type="ARBA" id="ARBA00022842"/>
    </source>
</evidence>
<dbReference type="GO" id="GO:0005634">
    <property type="term" value="C:nucleus"/>
    <property type="evidence" value="ECO:0007669"/>
    <property type="project" value="TreeGrafter"/>
</dbReference>
<keyword evidence="4 6" id="KW-0460">Magnesium</keyword>
<dbReference type="PANTHER" id="PTHR22748">
    <property type="entry name" value="AP ENDONUCLEASE"/>
    <property type="match status" value="1"/>
</dbReference>
<accession>A0A9N9F285</accession>
<keyword evidence="12" id="KW-1185">Reference proteome</keyword>
<dbReference type="InterPro" id="IPR005135">
    <property type="entry name" value="Endo/exonuclease/phosphatase"/>
</dbReference>
<organism evidence="11 12">
    <name type="scientific">Paraglomus occultum</name>
    <dbReference type="NCBI Taxonomy" id="144539"/>
    <lineage>
        <taxon>Eukaryota</taxon>
        <taxon>Fungi</taxon>
        <taxon>Fungi incertae sedis</taxon>
        <taxon>Mucoromycota</taxon>
        <taxon>Glomeromycotina</taxon>
        <taxon>Glomeromycetes</taxon>
        <taxon>Paraglomerales</taxon>
        <taxon>Paraglomeraceae</taxon>
        <taxon>Paraglomus</taxon>
    </lineage>
</organism>
<evidence type="ECO:0000313" key="11">
    <source>
        <dbReference type="EMBL" id="CAG8505526.1"/>
    </source>
</evidence>
<dbReference type="PROSITE" id="PS51435">
    <property type="entry name" value="AP_NUCLEASE_F1_4"/>
    <property type="match status" value="1"/>
</dbReference>
<feature type="active site" description="Proton donor/acceptor" evidence="5">
    <location>
        <position position="261"/>
    </location>
</feature>